<organism evidence="3 4">
    <name type="scientific">Streptomyces mashuensis</name>
    <dbReference type="NCBI Taxonomy" id="33904"/>
    <lineage>
        <taxon>Bacteria</taxon>
        <taxon>Bacillati</taxon>
        <taxon>Actinomycetota</taxon>
        <taxon>Actinomycetes</taxon>
        <taxon>Kitasatosporales</taxon>
        <taxon>Streptomycetaceae</taxon>
        <taxon>Streptomyces</taxon>
    </lineage>
</organism>
<feature type="region of interest" description="Disordered" evidence="1">
    <location>
        <begin position="54"/>
        <end position="105"/>
    </location>
</feature>
<evidence type="ECO:0008006" key="5">
    <source>
        <dbReference type="Google" id="ProtNLM"/>
    </source>
</evidence>
<keyword evidence="2" id="KW-0732">Signal</keyword>
<proteinExistence type="predicted"/>
<keyword evidence="4" id="KW-1185">Reference proteome</keyword>
<evidence type="ECO:0000256" key="2">
    <source>
        <dbReference type="SAM" id="SignalP"/>
    </source>
</evidence>
<evidence type="ECO:0000313" key="3">
    <source>
        <dbReference type="EMBL" id="GHF58054.1"/>
    </source>
</evidence>
<reference evidence="3" key="1">
    <citation type="journal article" date="2014" name="Int. J. Syst. Evol. Microbiol.">
        <title>Complete genome sequence of Corynebacterium casei LMG S-19264T (=DSM 44701T), isolated from a smear-ripened cheese.</title>
        <authorList>
            <consortium name="US DOE Joint Genome Institute (JGI-PGF)"/>
            <person name="Walter F."/>
            <person name="Albersmeier A."/>
            <person name="Kalinowski J."/>
            <person name="Ruckert C."/>
        </authorList>
    </citation>
    <scope>NUCLEOTIDE SEQUENCE</scope>
    <source>
        <strain evidence="3">JCM 4059</strain>
    </source>
</reference>
<dbReference type="AlphaFoldDB" id="A0A919B531"/>
<evidence type="ECO:0000313" key="4">
    <source>
        <dbReference type="Proteomes" id="UP000638313"/>
    </source>
</evidence>
<sequence>MISKKPMTAAPAPVRKGLAILGLAAAAAILGTVPAAADDHPADARPAAVQAVVAHGLDDHANGGGDDHPALAGPRHAPGDDHAHLPGARPATGDDHPADMTLRLA</sequence>
<evidence type="ECO:0000256" key="1">
    <source>
        <dbReference type="SAM" id="MobiDB-lite"/>
    </source>
</evidence>
<gene>
    <name evidence="3" type="ORF">GCM10010218_44350</name>
</gene>
<reference evidence="3" key="2">
    <citation type="submission" date="2020-09" db="EMBL/GenBank/DDBJ databases">
        <authorList>
            <person name="Sun Q."/>
            <person name="Ohkuma M."/>
        </authorList>
    </citation>
    <scope>NUCLEOTIDE SEQUENCE</scope>
    <source>
        <strain evidence="3">JCM 4059</strain>
    </source>
</reference>
<comment type="caution">
    <text evidence="3">The sequence shown here is derived from an EMBL/GenBank/DDBJ whole genome shotgun (WGS) entry which is preliminary data.</text>
</comment>
<dbReference type="Proteomes" id="UP000638313">
    <property type="component" value="Unassembled WGS sequence"/>
</dbReference>
<dbReference type="EMBL" id="BNBD01000009">
    <property type="protein sequence ID" value="GHF58054.1"/>
    <property type="molecule type" value="Genomic_DNA"/>
</dbReference>
<feature type="signal peptide" evidence="2">
    <location>
        <begin position="1"/>
        <end position="37"/>
    </location>
</feature>
<dbReference type="RefSeq" id="WP_190131399.1">
    <property type="nucleotide sequence ID" value="NZ_BNBD01000009.1"/>
</dbReference>
<protein>
    <recommendedName>
        <fullName evidence="5">Secreted protein</fullName>
    </recommendedName>
</protein>
<accession>A0A919B531</accession>
<feature type="chain" id="PRO_5038069973" description="Secreted protein" evidence="2">
    <location>
        <begin position="38"/>
        <end position="105"/>
    </location>
</feature>
<feature type="compositionally biased region" description="Basic and acidic residues" evidence="1">
    <location>
        <begin position="56"/>
        <end position="69"/>
    </location>
</feature>
<name>A0A919B531_9ACTN</name>